<gene>
    <name evidence="10" type="ORF">BaRGS_00034975</name>
</gene>
<dbReference type="SMART" id="SM00404">
    <property type="entry name" value="PTPc_motif"/>
    <property type="match status" value="2"/>
</dbReference>
<evidence type="ECO:0000256" key="7">
    <source>
        <dbReference type="SAM" id="Phobius"/>
    </source>
</evidence>
<feature type="domain" description="Tyrosine specific protein phosphatases" evidence="9">
    <location>
        <begin position="767"/>
        <end position="843"/>
    </location>
</feature>
<feature type="region of interest" description="Disordered" evidence="6">
    <location>
        <begin position="211"/>
        <end position="258"/>
    </location>
</feature>
<evidence type="ECO:0000259" key="8">
    <source>
        <dbReference type="PROSITE" id="PS50055"/>
    </source>
</evidence>
<evidence type="ECO:0000313" key="10">
    <source>
        <dbReference type="EMBL" id="KAK7473807.1"/>
    </source>
</evidence>
<dbReference type="EMBL" id="JACVVK020000457">
    <property type="protein sequence ID" value="KAK7473807.1"/>
    <property type="molecule type" value="Genomic_DNA"/>
</dbReference>
<dbReference type="InterPro" id="IPR008979">
    <property type="entry name" value="Galactose-bd-like_sf"/>
</dbReference>
<keyword evidence="4" id="KW-0904">Protein phosphatase</keyword>
<evidence type="ECO:0000256" key="1">
    <source>
        <dbReference type="ARBA" id="ARBA00009580"/>
    </source>
</evidence>
<dbReference type="PROSITE" id="PS50055">
    <property type="entry name" value="TYR_PHOSPHATASE_PTP"/>
    <property type="match status" value="2"/>
</dbReference>
<name>A0ABD0JHD1_9CAEN</name>
<dbReference type="CDD" id="cd00047">
    <property type="entry name" value="PTPc"/>
    <property type="match status" value="2"/>
</dbReference>
<dbReference type="AlphaFoldDB" id="A0ABD0JHD1"/>
<dbReference type="SUPFAM" id="SSF52799">
    <property type="entry name" value="(Phosphotyrosine protein) phosphatases II"/>
    <property type="match status" value="2"/>
</dbReference>
<feature type="domain" description="Tyrosine-protein phosphatase" evidence="8">
    <location>
        <begin position="592"/>
        <end position="852"/>
    </location>
</feature>
<sequence length="868" mass="97916">MSSQWTGPDINGSAPAHPPSWAVNGNTGGVYGGGDNCVHSAFNDKNPYWEVDLGRLYPVYAITVWARGRLDGQECHRFPADTSDMDREFKINCSSVIDGRVVRLSRNTTAGDFYINLCEFQVWSCTSQYWGSACDRVCGQCENRSPCDKTNGHCDACTANWEPPLCTELVKPVPGVIAGVVVAVVVAMVVAVLLVMFVLRSNVTEHQNPALQTTAQGHQISNDGDRSTTKPTIAVRPQVKQTNEKATASSDYYDPDDGYATVNEVQGEQPPEFSQFCLPPSEVCNGVIEQKTAGDAQCIAPELWQEVGWECLKEHVLMKLLGNNDFAEEFQRLSRGRKVDNESGAREENRDKNRFRAIIPYDATRVVLRGDPEPGSNDYINASYIKGCDHEKEYIAAQGPKKNTLGDFWKMVWQDHVTHIVMLTNLVEGNKRKCDEYWPPVGKKQRYGSVDVTGLDAQENADYIVRRFALKAAEDDSTRHVTQYHYVTWPDHSVPAATALVDFCAGVGRSGTFIGLDIAMRHAVRGHVVDIRDIVSRMREDRCTMIQNQSQYQFLHEAVVEAYAGRNTRLTQEEIESVFSTGADKDVFAQRLQREFEVLQMMTRLFHKRSYREARSEEINKNRNPDVLPDDQHIMYLSRHVRGRNQYINAVYMPTFSDACGSILTQLPLPDTVVDLWRLVDGNDVRIIVSLGSELDEAETGGCYWPRVEGRRLEACPYTITMVTKTELGASLTDYSLSVQFQGEVEARQVRLLHYTDWKNEVPGNITDLIQLVDTLAAARADTNSRRPLLVQCWDGASKSGMFCCICDVISRMTCEREVDVYMTARHVNTVRPQSVTSLTQYRYLYQVLQEYKHRNEIYVNTTHISTL</sequence>
<evidence type="ECO:0000256" key="3">
    <source>
        <dbReference type="ARBA" id="ARBA00022801"/>
    </source>
</evidence>
<accession>A0ABD0JHD1</accession>
<feature type="transmembrane region" description="Helical" evidence="7">
    <location>
        <begin position="176"/>
        <end position="199"/>
    </location>
</feature>
<dbReference type="PANTHER" id="PTHR19134:SF562">
    <property type="entry name" value="PROTEIN-TYROSINE-PHOSPHATASE"/>
    <property type="match status" value="1"/>
</dbReference>
<dbReference type="PRINTS" id="PR00700">
    <property type="entry name" value="PRTYPHPHTASE"/>
</dbReference>
<keyword evidence="11" id="KW-1185">Reference proteome</keyword>
<dbReference type="SMART" id="SM00194">
    <property type="entry name" value="PTPc"/>
    <property type="match status" value="2"/>
</dbReference>
<dbReference type="Proteomes" id="UP001519460">
    <property type="component" value="Unassembled WGS sequence"/>
</dbReference>
<comment type="catalytic activity">
    <reaction evidence="5">
        <text>O-phospho-L-tyrosyl-[protein] + H2O = L-tyrosyl-[protein] + phosphate</text>
        <dbReference type="Rhea" id="RHEA:10684"/>
        <dbReference type="Rhea" id="RHEA-COMP:10136"/>
        <dbReference type="Rhea" id="RHEA-COMP:20101"/>
        <dbReference type="ChEBI" id="CHEBI:15377"/>
        <dbReference type="ChEBI" id="CHEBI:43474"/>
        <dbReference type="ChEBI" id="CHEBI:46858"/>
        <dbReference type="ChEBI" id="CHEBI:61978"/>
        <dbReference type="EC" id="3.1.3.48"/>
    </reaction>
</comment>
<dbReference type="FunFam" id="3.90.190.10:FF:000102">
    <property type="entry name" value="Receptor-type tyrosine-protein phosphatase"/>
    <property type="match status" value="1"/>
</dbReference>
<organism evidence="10 11">
    <name type="scientific">Batillaria attramentaria</name>
    <dbReference type="NCBI Taxonomy" id="370345"/>
    <lineage>
        <taxon>Eukaryota</taxon>
        <taxon>Metazoa</taxon>
        <taxon>Spiralia</taxon>
        <taxon>Lophotrochozoa</taxon>
        <taxon>Mollusca</taxon>
        <taxon>Gastropoda</taxon>
        <taxon>Caenogastropoda</taxon>
        <taxon>Sorbeoconcha</taxon>
        <taxon>Cerithioidea</taxon>
        <taxon>Batillariidae</taxon>
        <taxon>Batillaria</taxon>
    </lineage>
</organism>
<comment type="caution">
    <text evidence="10">The sequence shown here is derived from an EMBL/GenBank/DDBJ whole genome shotgun (WGS) entry which is preliminary data.</text>
</comment>
<evidence type="ECO:0000256" key="5">
    <source>
        <dbReference type="ARBA" id="ARBA00051722"/>
    </source>
</evidence>
<feature type="domain" description="Tyrosine-protein phosphatase" evidence="8">
    <location>
        <begin position="326"/>
        <end position="562"/>
    </location>
</feature>
<dbReference type="Gene3D" id="2.60.120.260">
    <property type="entry name" value="Galactose-binding domain-like"/>
    <property type="match status" value="1"/>
</dbReference>
<reference evidence="10 11" key="1">
    <citation type="journal article" date="2023" name="Sci. Data">
        <title>Genome assembly of the Korean intertidal mud-creeper Batillaria attramentaria.</title>
        <authorList>
            <person name="Patra A.K."/>
            <person name="Ho P.T."/>
            <person name="Jun S."/>
            <person name="Lee S.J."/>
            <person name="Kim Y."/>
            <person name="Won Y.J."/>
        </authorList>
    </citation>
    <scope>NUCLEOTIDE SEQUENCE [LARGE SCALE GENOMIC DNA]</scope>
    <source>
        <strain evidence="10">Wonlab-2016</strain>
    </source>
</reference>
<dbReference type="PANTHER" id="PTHR19134">
    <property type="entry name" value="RECEPTOR-TYPE TYROSINE-PROTEIN PHOSPHATASE"/>
    <property type="match status" value="1"/>
</dbReference>
<dbReference type="InterPro" id="IPR000387">
    <property type="entry name" value="Tyr_Pase_dom"/>
</dbReference>
<keyword evidence="7" id="KW-0812">Transmembrane</keyword>
<evidence type="ECO:0000259" key="9">
    <source>
        <dbReference type="PROSITE" id="PS50056"/>
    </source>
</evidence>
<keyword evidence="7" id="KW-1133">Transmembrane helix</keyword>
<dbReference type="PROSITE" id="PS50056">
    <property type="entry name" value="TYR_PHOSPHATASE_2"/>
    <property type="match status" value="2"/>
</dbReference>
<protein>
    <recommendedName>
        <fullName evidence="2">protein-tyrosine-phosphatase</fullName>
        <ecNumber evidence="2">3.1.3.48</ecNumber>
    </recommendedName>
</protein>
<evidence type="ECO:0000313" key="11">
    <source>
        <dbReference type="Proteomes" id="UP001519460"/>
    </source>
</evidence>
<feature type="domain" description="Tyrosine specific protein phosphatases" evidence="9">
    <location>
        <begin position="500"/>
        <end position="553"/>
    </location>
</feature>
<dbReference type="EC" id="3.1.3.48" evidence="2"/>
<evidence type="ECO:0000256" key="2">
    <source>
        <dbReference type="ARBA" id="ARBA00013064"/>
    </source>
</evidence>
<feature type="compositionally biased region" description="Polar residues" evidence="6">
    <location>
        <begin position="211"/>
        <end position="222"/>
    </location>
</feature>
<dbReference type="SUPFAM" id="SSF49785">
    <property type="entry name" value="Galactose-binding domain-like"/>
    <property type="match status" value="1"/>
</dbReference>
<dbReference type="InterPro" id="IPR050348">
    <property type="entry name" value="Protein-Tyr_Phosphatase"/>
</dbReference>
<dbReference type="GO" id="GO:0004725">
    <property type="term" value="F:protein tyrosine phosphatase activity"/>
    <property type="evidence" value="ECO:0007669"/>
    <property type="project" value="UniProtKB-EC"/>
</dbReference>
<dbReference type="InterPro" id="IPR000242">
    <property type="entry name" value="PTP_cat"/>
</dbReference>
<dbReference type="InterPro" id="IPR003595">
    <property type="entry name" value="Tyr_Pase_cat"/>
</dbReference>
<comment type="similarity">
    <text evidence="1">Belongs to the protein-tyrosine phosphatase family.</text>
</comment>
<feature type="compositionally biased region" description="Polar residues" evidence="6">
    <location>
        <begin position="239"/>
        <end position="250"/>
    </location>
</feature>
<evidence type="ECO:0000256" key="6">
    <source>
        <dbReference type="SAM" id="MobiDB-lite"/>
    </source>
</evidence>
<dbReference type="Gene3D" id="3.90.190.10">
    <property type="entry name" value="Protein tyrosine phosphatase superfamily"/>
    <property type="match status" value="2"/>
</dbReference>
<keyword evidence="3" id="KW-0378">Hydrolase</keyword>
<dbReference type="InterPro" id="IPR029021">
    <property type="entry name" value="Prot-tyrosine_phosphatase-like"/>
</dbReference>
<evidence type="ECO:0000256" key="4">
    <source>
        <dbReference type="ARBA" id="ARBA00022912"/>
    </source>
</evidence>
<feature type="region of interest" description="Disordered" evidence="6">
    <location>
        <begin position="1"/>
        <end position="21"/>
    </location>
</feature>
<dbReference type="Pfam" id="PF00102">
    <property type="entry name" value="Y_phosphatase"/>
    <property type="match status" value="3"/>
</dbReference>
<keyword evidence="7" id="KW-0472">Membrane</keyword>
<proteinExistence type="inferred from homology"/>